<evidence type="ECO:0000256" key="7">
    <source>
        <dbReference type="SAM" id="MobiDB-lite"/>
    </source>
</evidence>
<dbReference type="AlphaFoldDB" id="A0A087SE74"/>
<evidence type="ECO:0000256" key="2">
    <source>
        <dbReference type="ARBA" id="ARBA00004496"/>
    </source>
</evidence>
<feature type="coiled-coil region" evidence="6">
    <location>
        <begin position="264"/>
        <end position="476"/>
    </location>
</feature>
<dbReference type="KEGG" id="apro:F751_0212"/>
<keyword evidence="3" id="KW-0963">Cytoplasm</keyword>
<dbReference type="RefSeq" id="XP_011396909.1">
    <property type="nucleotide sequence ID" value="XM_011398607.1"/>
</dbReference>
<feature type="coiled-coil region" evidence="6">
    <location>
        <begin position="718"/>
        <end position="776"/>
    </location>
</feature>
<dbReference type="InterPro" id="IPR051952">
    <property type="entry name" value="Golgi-autophagy_related"/>
</dbReference>
<name>A0A087SE74_AUXPR</name>
<evidence type="ECO:0000256" key="3">
    <source>
        <dbReference type="ARBA" id="ARBA00022490"/>
    </source>
</evidence>
<feature type="domain" description="GRIP" evidence="8">
    <location>
        <begin position="775"/>
        <end position="822"/>
    </location>
</feature>
<protein>
    <submittedName>
        <fullName evidence="9">Protein GRIP</fullName>
    </submittedName>
</protein>
<gene>
    <name evidence="9" type="ORF">F751_0212</name>
</gene>
<dbReference type="OrthoDB" id="515724at2759"/>
<feature type="region of interest" description="Disordered" evidence="7">
    <location>
        <begin position="160"/>
        <end position="195"/>
    </location>
</feature>
<dbReference type="eggNOG" id="ENOG502S3YY">
    <property type="taxonomic scope" value="Eukaryota"/>
</dbReference>
<evidence type="ECO:0000313" key="9">
    <source>
        <dbReference type="EMBL" id="KFM24028.1"/>
    </source>
</evidence>
<dbReference type="EMBL" id="KL662104">
    <property type="protein sequence ID" value="KFM24028.1"/>
    <property type="molecule type" value="Genomic_DNA"/>
</dbReference>
<dbReference type="InterPro" id="IPR000237">
    <property type="entry name" value="GRIP_dom"/>
</dbReference>
<evidence type="ECO:0000256" key="5">
    <source>
        <dbReference type="ARBA" id="ARBA00023136"/>
    </source>
</evidence>
<evidence type="ECO:0000313" key="10">
    <source>
        <dbReference type="Proteomes" id="UP000028924"/>
    </source>
</evidence>
<sequence length="855" mass="90587">MASLPPSITNASREQLQQFLLDTLKKLKSRDKRLEELQAAASASAAEVEGLQARLVSSSRESQARLDAEVELLASQHARELKEASATAQDLVAQLAARERRAAQLEGELEGAEARCEAAEQAAAESAAQHAQVLEQAVLEKEAAEAAAARLQARLAEVETAASEAQAPRAQDGKPGTLPSDAPGPEARASPAPDPQLLEKIDLLTSTVSELEQRQAELRTENARLLQTEEQTSAELLTRLAAVSSANRQSFEALGEKEGLLAAVDVMQAHVAKLEQALAEREQESAELELLRERLAAREATANGGERGKDDPSEAAALRAELERAKERVRELELELETSEAALQDLRTASAAESGRAGDTLSAMRTEVEALQAEREALQAECAEVEAANLRREEQYAKLERELVSLQAQLVSRSEEAAALEARLAAAAEAGKSGEDEEEQALADARAELAGVRAELEAAEGRLATAKGELEAQTAQLAARSGELESRTSELTAVKGELQAAASGLAGAKAAEARLGSELAEARHGLEELGARLAATEAATAEQRAKLDTLAAALADAQAAATSSAQRVQELEDALAGARSASASGDSAAASQLAAAQGALEAAQKELATIRRQQEVERGRVKKAIADLKRRLEGEAELASTREGAAAARAELETRVADLSERLEAEAREAAALRAAAAPGRATANGEARGIGSEAGEAPAWSLEPDGSAGLSFAPEALEKLTEQHAELQASQRRVDELERECADLEQECALRQEQEAALKETVRELGRELERLRLSGKQMDMEYFKNVMLKLFETGEAGSLLPVVATVLRFSPEELERCRKATAQWGTGHANHTQNGADAPSLLSGLTSWLGSGS</sequence>
<dbReference type="PANTHER" id="PTHR23157">
    <property type="entry name" value="GRIP AND COILED-COIL DOMAIN-CONTAINING PROTEIN 1"/>
    <property type="match status" value="1"/>
</dbReference>
<dbReference type="Gene3D" id="1.10.287.1490">
    <property type="match status" value="1"/>
</dbReference>
<keyword evidence="10" id="KW-1185">Reference proteome</keyword>
<reference evidence="9 10" key="1">
    <citation type="journal article" date="2014" name="BMC Genomics">
        <title>Oil accumulation mechanisms of the oleaginous microalga Chlorella protothecoides revealed through its genome, transcriptomes, and proteomes.</title>
        <authorList>
            <person name="Gao C."/>
            <person name="Wang Y."/>
            <person name="Shen Y."/>
            <person name="Yan D."/>
            <person name="He X."/>
            <person name="Dai J."/>
            <person name="Wu Q."/>
        </authorList>
    </citation>
    <scope>NUCLEOTIDE SEQUENCE [LARGE SCALE GENOMIC DNA]</scope>
    <source>
        <strain evidence="9 10">0710</strain>
    </source>
</reference>
<dbReference type="PANTHER" id="PTHR23157:SF25">
    <property type="entry name" value="GRIP AND COILED-COIL DOMAIN-CONTAINING PROTEIN 1"/>
    <property type="match status" value="1"/>
</dbReference>
<proteinExistence type="predicted"/>
<evidence type="ECO:0000256" key="1">
    <source>
        <dbReference type="ARBA" id="ARBA00004184"/>
    </source>
</evidence>
<dbReference type="GO" id="GO:0005794">
    <property type="term" value="C:Golgi apparatus"/>
    <property type="evidence" value="ECO:0007669"/>
    <property type="project" value="TreeGrafter"/>
</dbReference>
<dbReference type="STRING" id="3075.A0A087SE74"/>
<dbReference type="Pfam" id="PF01465">
    <property type="entry name" value="GRIP"/>
    <property type="match status" value="1"/>
</dbReference>
<dbReference type="GeneID" id="23611603"/>
<comment type="subcellular location">
    <subcellularLocation>
        <location evidence="2">Cytoplasm</location>
    </subcellularLocation>
    <subcellularLocation>
        <location evidence="1">Endomembrane system</location>
        <topology evidence="1">Peripheral membrane protein</topology>
    </subcellularLocation>
</comment>
<dbReference type="Proteomes" id="UP000028924">
    <property type="component" value="Unassembled WGS sequence"/>
</dbReference>
<evidence type="ECO:0000259" key="8">
    <source>
        <dbReference type="PROSITE" id="PS50913"/>
    </source>
</evidence>
<feature type="coiled-coil region" evidence="6">
    <location>
        <begin position="201"/>
        <end position="231"/>
    </location>
</feature>
<evidence type="ECO:0000256" key="4">
    <source>
        <dbReference type="ARBA" id="ARBA00023054"/>
    </source>
</evidence>
<feature type="coiled-coil region" evidence="6">
    <location>
        <begin position="554"/>
        <end position="676"/>
    </location>
</feature>
<dbReference type="PROSITE" id="PS50913">
    <property type="entry name" value="GRIP"/>
    <property type="match status" value="1"/>
</dbReference>
<keyword evidence="4 6" id="KW-0175">Coiled coil</keyword>
<accession>A0A087SE74</accession>
<dbReference type="SMART" id="SM00755">
    <property type="entry name" value="Grip"/>
    <property type="match status" value="1"/>
</dbReference>
<keyword evidence="5" id="KW-0472">Membrane</keyword>
<organism evidence="9 10">
    <name type="scientific">Auxenochlorella protothecoides</name>
    <name type="common">Green microalga</name>
    <name type="synonym">Chlorella protothecoides</name>
    <dbReference type="NCBI Taxonomy" id="3075"/>
    <lineage>
        <taxon>Eukaryota</taxon>
        <taxon>Viridiplantae</taxon>
        <taxon>Chlorophyta</taxon>
        <taxon>core chlorophytes</taxon>
        <taxon>Trebouxiophyceae</taxon>
        <taxon>Chlorellales</taxon>
        <taxon>Chlorellaceae</taxon>
        <taxon>Auxenochlorella</taxon>
    </lineage>
</organism>
<evidence type="ECO:0000256" key="6">
    <source>
        <dbReference type="SAM" id="Coils"/>
    </source>
</evidence>